<feature type="domain" description="tRNA-specific 2-thiouridylase MnmA-like C-terminal" evidence="12">
    <location>
        <begin position="287"/>
        <end position="359"/>
    </location>
</feature>
<dbReference type="InterPro" id="IPR023382">
    <property type="entry name" value="MnmA-like_central_sf"/>
</dbReference>
<comment type="catalytic activity">
    <reaction evidence="9 11">
        <text>S-sulfanyl-L-cysteinyl-[protein] + uridine(34) in tRNA + AH2 + ATP = 2-thiouridine(34) in tRNA + L-cysteinyl-[protein] + A + AMP + diphosphate + H(+)</text>
        <dbReference type="Rhea" id="RHEA:47032"/>
        <dbReference type="Rhea" id="RHEA-COMP:10131"/>
        <dbReference type="Rhea" id="RHEA-COMP:11726"/>
        <dbReference type="Rhea" id="RHEA-COMP:11727"/>
        <dbReference type="Rhea" id="RHEA-COMP:11728"/>
        <dbReference type="ChEBI" id="CHEBI:13193"/>
        <dbReference type="ChEBI" id="CHEBI:15378"/>
        <dbReference type="ChEBI" id="CHEBI:17499"/>
        <dbReference type="ChEBI" id="CHEBI:29950"/>
        <dbReference type="ChEBI" id="CHEBI:30616"/>
        <dbReference type="ChEBI" id="CHEBI:33019"/>
        <dbReference type="ChEBI" id="CHEBI:61963"/>
        <dbReference type="ChEBI" id="CHEBI:65315"/>
        <dbReference type="ChEBI" id="CHEBI:87170"/>
        <dbReference type="ChEBI" id="CHEBI:456215"/>
        <dbReference type="EC" id="2.8.1.13"/>
    </reaction>
</comment>
<dbReference type="NCBIfam" id="NF001138">
    <property type="entry name" value="PRK00143.1"/>
    <property type="match status" value="1"/>
</dbReference>
<feature type="binding site" evidence="11">
    <location>
        <begin position="18"/>
        <end position="25"/>
    </location>
    <ligand>
        <name>ATP</name>
        <dbReference type="ChEBI" id="CHEBI:30616"/>
    </ligand>
</feature>
<dbReference type="STRING" id="39777.B7L28_04245"/>
<evidence type="ECO:0000256" key="8">
    <source>
        <dbReference type="ARBA" id="ARBA00023157"/>
    </source>
</evidence>
<dbReference type="EC" id="2.8.1.13" evidence="11"/>
<dbReference type="GO" id="GO:0005524">
    <property type="term" value="F:ATP binding"/>
    <property type="evidence" value="ECO:0007669"/>
    <property type="project" value="UniProtKB-KW"/>
</dbReference>
<evidence type="ECO:0000256" key="5">
    <source>
        <dbReference type="ARBA" id="ARBA00022741"/>
    </source>
</evidence>
<feature type="binding site" evidence="11">
    <location>
        <position position="44"/>
    </location>
    <ligand>
        <name>ATP</name>
        <dbReference type="ChEBI" id="CHEBI:30616"/>
    </ligand>
</feature>
<dbReference type="GO" id="GO:0000049">
    <property type="term" value="F:tRNA binding"/>
    <property type="evidence" value="ECO:0007669"/>
    <property type="project" value="UniProtKB-KW"/>
</dbReference>
<comment type="caution">
    <text evidence="14">The sequence shown here is derived from an EMBL/GenBank/DDBJ whole genome shotgun (WGS) entry which is preliminary data.</text>
</comment>
<comment type="function">
    <text evidence="10 11">Catalyzes the 2-thiolation of uridine at the wobble position (U34) of tRNA, leading to the formation of s(2)U34.</text>
</comment>
<organism evidence="14">
    <name type="scientific">Veillonella atypica</name>
    <dbReference type="NCBI Taxonomy" id="39777"/>
    <lineage>
        <taxon>Bacteria</taxon>
        <taxon>Bacillati</taxon>
        <taxon>Bacillota</taxon>
        <taxon>Negativicutes</taxon>
        <taxon>Veillonellales</taxon>
        <taxon>Veillonellaceae</taxon>
        <taxon>Veillonella</taxon>
    </lineage>
</organism>
<feature type="domain" description="tRNA-specific 2-thiouridylase MnmA-like central" evidence="13">
    <location>
        <begin position="223"/>
        <end position="277"/>
    </location>
</feature>
<dbReference type="Gene3D" id="2.40.30.10">
    <property type="entry name" value="Translation factors"/>
    <property type="match status" value="1"/>
</dbReference>
<keyword evidence="3 11" id="KW-0808">Transferase</keyword>
<dbReference type="PATRIC" id="fig|39777.7.peg.794"/>
<comment type="caution">
    <text evidence="11">Lacks conserved residue(s) required for the propagation of feature annotation.</text>
</comment>
<dbReference type="CDD" id="cd01998">
    <property type="entry name" value="MnmA_TRMU-like"/>
    <property type="match status" value="1"/>
</dbReference>
<name>A0A133S560_9FIRM</name>
<dbReference type="Pfam" id="PF20258">
    <property type="entry name" value="tRNA_Me_trans_C"/>
    <property type="match status" value="1"/>
</dbReference>
<feature type="site" description="Interaction with tRNA" evidence="11">
    <location>
        <position position="343"/>
    </location>
</feature>
<keyword evidence="2 11" id="KW-0820">tRNA-binding</keyword>
<dbReference type="EMBL" id="LRQT01000020">
    <property type="protein sequence ID" value="KXA64683.1"/>
    <property type="molecule type" value="Genomic_DNA"/>
</dbReference>
<feature type="region of interest" description="Interaction with tRNA" evidence="11">
    <location>
        <begin position="310"/>
        <end position="311"/>
    </location>
</feature>
<dbReference type="GO" id="GO:0005737">
    <property type="term" value="C:cytoplasm"/>
    <property type="evidence" value="ECO:0007669"/>
    <property type="project" value="UniProtKB-SubCell"/>
</dbReference>
<evidence type="ECO:0000256" key="4">
    <source>
        <dbReference type="ARBA" id="ARBA00022694"/>
    </source>
</evidence>
<evidence type="ECO:0000313" key="15">
    <source>
        <dbReference type="Proteomes" id="UP000070226"/>
    </source>
</evidence>
<dbReference type="NCBIfam" id="TIGR00420">
    <property type="entry name" value="trmU"/>
    <property type="match status" value="1"/>
</dbReference>
<dbReference type="GO" id="GO:0008168">
    <property type="term" value="F:methyltransferase activity"/>
    <property type="evidence" value="ECO:0007669"/>
    <property type="project" value="UniProtKB-KW"/>
</dbReference>
<feature type="active site" description="Cysteine persulfide intermediate" evidence="11">
    <location>
        <position position="205"/>
    </location>
</feature>
<dbReference type="Pfam" id="PF20259">
    <property type="entry name" value="tRNA_Me_trans_M"/>
    <property type="match status" value="1"/>
</dbReference>
<evidence type="ECO:0000256" key="2">
    <source>
        <dbReference type="ARBA" id="ARBA00022555"/>
    </source>
</evidence>
<dbReference type="GO" id="GO:0002143">
    <property type="term" value="P:tRNA wobble position uridine thiolation"/>
    <property type="evidence" value="ECO:0007669"/>
    <property type="project" value="TreeGrafter"/>
</dbReference>
<evidence type="ECO:0000256" key="11">
    <source>
        <dbReference type="HAMAP-Rule" id="MF_00144"/>
    </source>
</evidence>
<reference evidence="14 15" key="1">
    <citation type="submission" date="2016-01" db="EMBL/GenBank/DDBJ databases">
        <authorList>
            <person name="Oliw E.H."/>
        </authorList>
    </citation>
    <scope>NUCLEOTIDE SEQUENCE [LARGE SCALE GENOMIC DNA]</scope>
    <source>
        <strain evidence="14 15">CMW7756B</strain>
    </source>
</reference>
<sequence length="363" mass="40840">MIKRSLKGESMEKVIAVAMSGGVDSSLTAAMLLKQGYKVFGITLWLWVSGTPYDEVPLAVTDAKKMCDFLGIEHHIIDARDVFYENVVDYFVKEYAYGRTPNPCVFCNKNIKFDLMLNRALELGATHMVTGHYAQVNYNEDTGLYELHKGVDPTKDQSYVMYNMNQRILSHLMFPLGGQCKTETRKLAAEYDLPVAKKPDSVDICFLPHGNYQKLVVEEMKTKPKSGNIVTEDGEILGKHTGLFNYTIGQRKGLGIAYKHPLYVIGFNGERNEVIVGPNERLFTNRMICKFYNFLDDTIHKELKAEGKIRYAANPSPCTARILDDDTMEVIFDEPQRAITPGQSVAFYNGTQLLGGAVIDRVC</sequence>
<feature type="region of interest" description="Interaction with tRNA" evidence="11">
    <location>
        <begin position="155"/>
        <end position="157"/>
    </location>
</feature>
<evidence type="ECO:0000256" key="10">
    <source>
        <dbReference type="ARBA" id="ARBA00056575"/>
    </source>
</evidence>
<dbReference type="GO" id="GO:0032259">
    <property type="term" value="P:methylation"/>
    <property type="evidence" value="ECO:0007669"/>
    <property type="project" value="UniProtKB-KW"/>
</dbReference>
<keyword evidence="5 11" id="KW-0547">Nucleotide-binding</keyword>
<dbReference type="InterPro" id="IPR014729">
    <property type="entry name" value="Rossmann-like_a/b/a_fold"/>
</dbReference>
<evidence type="ECO:0000259" key="12">
    <source>
        <dbReference type="Pfam" id="PF20258"/>
    </source>
</evidence>
<feature type="binding site" evidence="11">
    <location>
        <position position="131"/>
    </location>
    <ligand>
        <name>ATP</name>
        <dbReference type="ChEBI" id="CHEBI:30616"/>
    </ligand>
</feature>
<evidence type="ECO:0000313" key="14">
    <source>
        <dbReference type="EMBL" id="KXA64683.1"/>
    </source>
</evidence>
<keyword evidence="7 11" id="KW-0694">RNA-binding</keyword>
<evidence type="ECO:0000256" key="9">
    <source>
        <dbReference type="ARBA" id="ARBA00051542"/>
    </source>
</evidence>
<dbReference type="InterPro" id="IPR004506">
    <property type="entry name" value="MnmA-like"/>
</dbReference>
<evidence type="ECO:0000256" key="7">
    <source>
        <dbReference type="ARBA" id="ARBA00022884"/>
    </source>
</evidence>
<feature type="site" description="Interaction with tRNA" evidence="11">
    <location>
        <position position="132"/>
    </location>
</feature>
<keyword evidence="1 11" id="KW-0963">Cytoplasm</keyword>
<dbReference type="SUPFAM" id="SSF52402">
    <property type="entry name" value="Adenine nucleotide alpha hydrolases-like"/>
    <property type="match status" value="1"/>
</dbReference>
<comment type="subcellular location">
    <subcellularLocation>
        <location evidence="11">Cytoplasm</location>
    </subcellularLocation>
</comment>
<feature type="active site" description="Nucleophile" evidence="11">
    <location>
        <position position="107"/>
    </location>
</feature>
<evidence type="ECO:0000256" key="6">
    <source>
        <dbReference type="ARBA" id="ARBA00022840"/>
    </source>
</evidence>
<dbReference type="FunFam" id="2.40.30.10:FF:000023">
    <property type="entry name" value="tRNA-specific 2-thiouridylase MnmA"/>
    <property type="match status" value="1"/>
</dbReference>
<keyword evidence="6 11" id="KW-0067">ATP-binding</keyword>
<dbReference type="FunFam" id="2.30.30.280:FF:000001">
    <property type="entry name" value="tRNA-specific 2-thiouridylase MnmA"/>
    <property type="match status" value="1"/>
</dbReference>
<dbReference type="PANTHER" id="PTHR11933">
    <property type="entry name" value="TRNA 5-METHYLAMINOMETHYL-2-THIOURIDYLATE -METHYLTRANSFERASE"/>
    <property type="match status" value="1"/>
</dbReference>
<keyword evidence="4 11" id="KW-0819">tRNA processing</keyword>
<evidence type="ECO:0000259" key="13">
    <source>
        <dbReference type="Pfam" id="PF20259"/>
    </source>
</evidence>
<dbReference type="AlphaFoldDB" id="A0A133S560"/>
<proteinExistence type="inferred from homology"/>
<dbReference type="InterPro" id="IPR046884">
    <property type="entry name" value="MnmA-like_central"/>
</dbReference>
<dbReference type="Pfam" id="PF03054">
    <property type="entry name" value="tRNA_Me_trans"/>
    <property type="match status" value="1"/>
</dbReference>
<dbReference type="HAMAP" id="MF_00144">
    <property type="entry name" value="tRNA_thiouridyl_MnmA"/>
    <property type="match status" value="1"/>
</dbReference>
<dbReference type="InterPro" id="IPR046885">
    <property type="entry name" value="MnmA-like_C"/>
</dbReference>
<dbReference type="Gene3D" id="2.30.30.280">
    <property type="entry name" value="Adenine nucleotide alpha hydrolases-like domains"/>
    <property type="match status" value="1"/>
</dbReference>
<keyword evidence="14" id="KW-0489">Methyltransferase</keyword>
<gene>
    <name evidence="11" type="primary">mnmA</name>
    <name evidence="14" type="ORF">HMPREF3233_00808</name>
</gene>
<dbReference type="Proteomes" id="UP000070226">
    <property type="component" value="Unassembled WGS sequence"/>
</dbReference>
<dbReference type="Gene3D" id="3.40.50.620">
    <property type="entry name" value="HUPs"/>
    <property type="match status" value="1"/>
</dbReference>
<comment type="similarity">
    <text evidence="11">Belongs to the MnmA/TRMU family.</text>
</comment>
<protein>
    <recommendedName>
        <fullName evidence="11">tRNA-specific 2-thiouridylase MnmA</fullName>
        <ecNumber evidence="11">2.8.1.13</ecNumber>
    </recommendedName>
</protein>
<keyword evidence="8" id="KW-1015">Disulfide bond</keyword>
<evidence type="ECO:0000256" key="3">
    <source>
        <dbReference type="ARBA" id="ARBA00022679"/>
    </source>
</evidence>
<accession>A0A133S560</accession>
<dbReference type="PANTHER" id="PTHR11933:SF5">
    <property type="entry name" value="MITOCHONDRIAL TRNA-SPECIFIC 2-THIOURIDYLASE 1"/>
    <property type="match status" value="1"/>
</dbReference>
<dbReference type="GO" id="GO:0103016">
    <property type="term" value="F:tRNA-uridine 2-sulfurtransferase activity"/>
    <property type="evidence" value="ECO:0007669"/>
    <property type="project" value="UniProtKB-EC"/>
</dbReference>
<evidence type="ECO:0000256" key="1">
    <source>
        <dbReference type="ARBA" id="ARBA00022490"/>
    </source>
</evidence>